<comment type="cofactor">
    <cofactor evidence="1">
        <name>pyridoxal 5'-phosphate</name>
        <dbReference type="ChEBI" id="CHEBI:597326"/>
    </cofactor>
</comment>
<dbReference type="GO" id="GO:0008483">
    <property type="term" value="F:transaminase activity"/>
    <property type="evidence" value="ECO:0007669"/>
    <property type="project" value="TreeGrafter"/>
</dbReference>
<proteinExistence type="inferred from homology"/>
<dbReference type="SUPFAM" id="SSF53383">
    <property type="entry name" value="PLP-dependent transferases"/>
    <property type="match status" value="1"/>
</dbReference>
<evidence type="ECO:0000256" key="3">
    <source>
        <dbReference type="PIRSR" id="PIRSR000390-2"/>
    </source>
</evidence>
<evidence type="ECO:0000256" key="2">
    <source>
        <dbReference type="PIRSR" id="PIRSR000390-1"/>
    </source>
</evidence>
<dbReference type="Proteomes" id="UP000294927">
    <property type="component" value="Unassembled WGS sequence"/>
</dbReference>
<dbReference type="InterPro" id="IPR015422">
    <property type="entry name" value="PyrdxlP-dep_Trfase_small"/>
</dbReference>
<feature type="modified residue" description="N6-(pyridoxal phosphate)lysine" evidence="3">
    <location>
        <position position="205"/>
    </location>
</feature>
<keyword evidence="6" id="KW-1185">Reference proteome</keyword>
<dbReference type="GO" id="GO:0030170">
    <property type="term" value="F:pyridoxal phosphate binding"/>
    <property type="evidence" value="ECO:0007669"/>
    <property type="project" value="TreeGrafter"/>
</dbReference>
<comment type="caution">
    <text evidence="5">The sequence shown here is derived from an EMBL/GenBank/DDBJ whole genome shotgun (WGS) entry which is preliminary data.</text>
</comment>
<feature type="active site" description="Proton acceptor" evidence="2">
    <location>
        <position position="205"/>
    </location>
</feature>
<dbReference type="GO" id="GO:0000271">
    <property type="term" value="P:polysaccharide biosynthetic process"/>
    <property type="evidence" value="ECO:0007669"/>
    <property type="project" value="TreeGrafter"/>
</dbReference>
<comment type="similarity">
    <text evidence="4">Belongs to the DegT/DnrJ/EryC1 family.</text>
</comment>
<reference evidence="5 6" key="1">
    <citation type="submission" date="2019-03" db="EMBL/GenBank/DDBJ databases">
        <title>Genomic Encyclopedia of Archaeal and Bacterial Type Strains, Phase II (KMG-II): from individual species to whole genera.</title>
        <authorList>
            <person name="Goeker M."/>
        </authorList>
    </citation>
    <scope>NUCLEOTIDE SEQUENCE [LARGE SCALE GENOMIC DNA]</scope>
    <source>
        <strain evidence="5 6">DSM 45499</strain>
    </source>
</reference>
<dbReference type="Gene3D" id="3.90.1150.10">
    <property type="entry name" value="Aspartate Aminotransferase, domain 1"/>
    <property type="match status" value="1"/>
</dbReference>
<dbReference type="OrthoDB" id="5342089at2"/>
<dbReference type="PANTHER" id="PTHR30244">
    <property type="entry name" value="TRANSAMINASE"/>
    <property type="match status" value="1"/>
</dbReference>
<accession>A0A4R7V1M6</accession>
<sequence>MTADKLALFGGTRAIPPRRASRDLVGWPVITDAERKAVLGVLDSGRYTSNSTGNGEVQLLEREWAAYVGTAHAAGIANGTAALEIALAAAGVEPGSEVLVPALSFIATAVAPVHRLVVPRFVDIDPDTFTMDPAAARAAVGPRTRAIIAVHLHGLPCDMAGLRAVADDHGLLLIEDAAQAHAAHYRGRRTGSLGDIAAFSLNVVKNLPTCGEGGLLNTDDEQTHRRILRLRQFGEDLEGRRERDYISRELAGNAKLSAMQAAFTRCQLARLDEYHAARDRNVRAMLTRLDALPGLRTPACPPDRTHAWHILRFRFDPAAMGIDGAHPGAVRAVLQRALRAEGVPVSPYQLAPLPMQRALRTREGFGGYPWLLADDRRQEEAADYPHTVAVLEDSLTLQRLHLNPNAGPVLRDWAGAFEKVWEHRDAVATAARSMVYTPAWHGPDWTSAEVPG</sequence>
<dbReference type="Pfam" id="PF01041">
    <property type="entry name" value="DegT_DnrJ_EryC1"/>
    <property type="match status" value="1"/>
</dbReference>
<organism evidence="5 6">
    <name type="scientific">Actinophytocola oryzae</name>
    <dbReference type="NCBI Taxonomy" id="502181"/>
    <lineage>
        <taxon>Bacteria</taxon>
        <taxon>Bacillati</taxon>
        <taxon>Actinomycetota</taxon>
        <taxon>Actinomycetes</taxon>
        <taxon>Pseudonocardiales</taxon>
        <taxon>Pseudonocardiaceae</taxon>
    </lineage>
</organism>
<protein>
    <submittedName>
        <fullName evidence="5">dTDP-4-amino-4,6-dideoxygalactose transaminase</fullName>
    </submittedName>
</protein>
<dbReference type="InterPro" id="IPR015421">
    <property type="entry name" value="PyrdxlP-dep_Trfase_major"/>
</dbReference>
<evidence type="ECO:0000256" key="4">
    <source>
        <dbReference type="RuleBase" id="RU004508"/>
    </source>
</evidence>
<dbReference type="RefSeq" id="WP_133907098.1">
    <property type="nucleotide sequence ID" value="NZ_SOCP01000016.1"/>
</dbReference>
<gene>
    <name evidence="5" type="ORF">CLV71_116137</name>
</gene>
<evidence type="ECO:0000313" key="6">
    <source>
        <dbReference type="Proteomes" id="UP000294927"/>
    </source>
</evidence>
<dbReference type="Gene3D" id="3.40.640.10">
    <property type="entry name" value="Type I PLP-dependent aspartate aminotransferase-like (Major domain)"/>
    <property type="match status" value="1"/>
</dbReference>
<name>A0A4R7V1M6_9PSEU</name>
<dbReference type="PANTHER" id="PTHR30244:SF34">
    <property type="entry name" value="DTDP-4-AMINO-4,6-DIDEOXYGALACTOSE TRANSAMINASE"/>
    <property type="match status" value="1"/>
</dbReference>
<dbReference type="InterPro" id="IPR000653">
    <property type="entry name" value="DegT/StrS_aminotransferase"/>
</dbReference>
<keyword evidence="3 4" id="KW-0663">Pyridoxal phosphate</keyword>
<dbReference type="AlphaFoldDB" id="A0A4R7V1M6"/>
<dbReference type="InterPro" id="IPR015424">
    <property type="entry name" value="PyrdxlP-dep_Trfase"/>
</dbReference>
<dbReference type="CDD" id="cd00616">
    <property type="entry name" value="AHBA_syn"/>
    <property type="match status" value="1"/>
</dbReference>
<dbReference type="PIRSF" id="PIRSF000390">
    <property type="entry name" value="PLP_StrS"/>
    <property type="match status" value="1"/>
</dbReference>
<evidence type="ECO:0000256" key="1">
    <source>
        <dbReference type="ARBA" id="ARBA00001933"/>
    </source>
</evidence>
<dbReference type="EMBL" id="SOCP01000016">
    <property type="protein sequence ID" value="TDV43203.1"/>
    <property type="molecule type" value="Genomic_DNA"/>
</dbReference>
<evidence type="ECO:0000313" key="5">
    <source>
        <dbReference type="EMBL" id="TDV43203.1"/>
    </source>
</evidence>